<dbReference type="InParanoid" id="A0A0C3FEK6"/>
<feature type="compositionally biased region" description="Low complexity" evidence="1">
    <location>
        <begin position="381"/>
        <end position="391"/>
    </location>
</feature>
<feature type="compositionally biased region" description="Polar residues" evidence="1">
    <location>
        <begin position="370"/>
        <end position="380"/>
    </location>
</feature>
<feature type="region of interest" description="Disordered" evidence="1">
    <location>
        <begin position="370"/>
        <end position="435"/>
    </location>
</feature>
<dbReference type="HOGENOM" id="CLU_040577_0_1_1"/>
<protein>
    <recommendedName>
        <fullName evidence="2">ENTH domain-containing protein</fullName>
    </recommendedName>
</protein>
<evidence type="ECO:0000313" key="4">
    <source>
        <dbReference type="Proteomes" id="UP000054166"/>
    </source>
</evidence>
<feature type="region of interest" description="Disordered" evidence="1">
    <location>
        <begin position="452"/>
        <end position="530"/>
    </location>
</feature>
<proteinExistence type="predicted"/>
<feature type="compositionally biased region" description="Basic and acidic residues" evidence="1">
    <location>
        <begin position="493"/>
        <end position="502"/>
    </location>
</feature>
<evidence type="ECO:0000256" key="1">
    <source>
        <dbReference type="SAM" id="MobiDB-lite"/>
    </source>
</evidence>
<dbReference type="SUPFAM" id="SSF48464">
    <property type="entry name" value="ENTH/VHS domain"/>
    <property type="match status" value="1"/>
</dbReference>
<dbReference type="EMBL" id="KN833016">
    <property type="protein sequence ID" value="KIM78419.1"/>
    <property type="molecule type" value="Genomic_DNA"/>
</dbReference>
<evidence type="ECO:0000259" key="2">
    <source>
        <dbReference type="PROSITE" id="PS50942"/>
    </source>
</evidence>
<dbReference type="FunFam" id="1.25.40.90:FF:000006">
    <property type="entry name" value="Clathrin interactor 1"/>
    <property type="match status" value="1"/>
</dbReference>
<evidence type="ECO:0000313" key="3">
    <source>
        <dbReference type="EMBL" id="KIM78419.1"/>
    </source>
</evidence>
<dbReference type="CDD" id="cd16992">
    <property type="entry name" value="ENTH_Ent3"/>
    <property type="match status" value="1"/>
</dbReference>
<dbReference type="GO" id="GO:0005768">
    <property type="term" value="C:endosome"/>
    <property type="evidence" value="ECO:0007669"/>
    <property type="project" value="TreeGrafter"/>
</dbReference>
<keyword evidence="4" id="KW-1185">Reference proteome</keyword>
<gene>
    <name evidence="3" type="ORF">PILCRDRAFT_824301</name>
</gene>
<dbReference type="GO" id="GO:0005543">
    <property type="term" value="F:phospholipid binding"/>
    <property type="evidence" value="ECO:0007669"/>
    <property type="project" value="TreeGrafter"/>
</dbReference>
<feature type="compositionally biased region" description="Low complexity" evidence="1">
    <location>
        <begin position="262"/>
        <end position="281"/>
    </location>
</feature>
<feature type="compositionally biased region" description="Low complexity" evidence="1">
    <location>
        <begin position="421"/>
        <end position="435"/>
    </location>
</feature>
<dbReference type="Gene3D" id="1.25.40.90">
    <property type="match status" value="1"/>
</dbReference>
<dbReference type="PANTHER" id="PTHR12276:SF45">
    <property type="entry name" value="CLATHRIN INTERACTOR 1"/>
    <property type="match status" value="1"/>
</dbReference>
<feature type="compositionally biased region" description="Basic and acidic residues" evidence="1">
    <location>
        <begin position="231"/>
        <end position="240"/>
    </location>
</feature>
<dbReference type="SMART" id="SM00273">
    <property type="entry name" value="ENTH"/>
    <property type="match status" value="1"/>
</dbReference>
<feature type="compositionally biased region" description="Gly residues" evidence="1">
    <location>
        <begin position="207"/>
        <end position="229"/>
    </location>
</feature>
<dbReference type="FunCoup" id="A0A0C3FEK6">
    <property type="interactions" value="254"/>
</dbReference>
<dbReference type="GO" id="GO:0006895">
    <property type="term" value="P:Golgi to endosome transport"/>
    <property type="evidence" value="ECO:0007669"/>
    <property type="project" value="TreeGrafter"/>
</dbReference>
<reference evidence="3 4" key="1">
    <citation type="submission" date="2014-04" db="EMBL/GenBank/DDBJ databases">
        <authorList>
            <consortium name="DOE Joint Genome Institute"/>
            <person name="Kuo A."/>
            <person name="Tarkka M."/>
            <person name="Buscot F."/>
            <person name="Kohler A."/>
            <person name="Nagy L.G."/>
            <person name="Floudas D."/>
            <person name="Copeland A."/>
            <person name="Barry K.W."/>
            <person name="Cichocki N."/>
            <person name="Veneault-Fourrey C."/>
            <person name="LaButti K."/>
            <person name="Lindquist E.A."/>
            <person name="Lipzen A."/>
            <person name="Lundell T."/>
            <person name="Morin E."/>
            <person name="Murat C."/>
            <person name="Sun H."/>
            <person name="Tunlid A."/>
            <person name="Henrissat B."/>
            <person name="Grigoriev I.V."/>
            <person name="Hibbett D.S."/>
            <person name="Martin F."/>
            <person name="Nordberg H.P."/>
            <person name="Cantor M.N."/>
            <person name="Hua S.X."/>
        </authorList>
    </citation>
    <scope>NUCLEOTIDE SEQUENCE [LARGE SCALE GENOMIC DNA]</scope>
    <source>
        <strain evidence="3 4">F 1598</strain>
    </source>
</reference>
<dbReference type="InterPro" id="IPR008942">
    <property type="entry name" value="ENTH_VHS"/>
</dbReference>
<name>A0A0C3FEK6_PILCF</name>
<dbReference type="PROSITE" id="PS50942">
    <property type="entry name" value="ENTH"/>
    <property type="match status" value="1"/>
</dbReference>
<dbReference type="PANTHER" id="PTHR12276">
    <property type="entry name" value="EPSIN/ENT-RELATED"/>
    <property type="match status" value="1"/>
</dbReference>
<sequence>MDRLDSLATQLSQITLYDIKSYYNQAKNVVLNVSEMEAKVREATNDDPWGASSTLMQEIATGTFNFQNFNEIMPCIYARFMEKEARQWREIYKALQLLEYLIKHGSERVVDDARSHISTIKMLRNFHYIDDKGKDEGLNVRNRARELAEILSDVEKIRAERRKAKANRHKYTGTGNDGMGFGSGGRYGGFEGGSYGNGGGSYNGGGGGGGGGGSYDRDSGGGYSGGSSGGFRDETRRGGFEEYNAGDDEVSTPHRSNSISQRAAGNGISSSNSARRVTPAAAPAPPKPKEPEVDLLGGFGDEDVITSSADTNVFATEKALPALTSPPAFVAAPATTTADDDDFADFQAAPTSAAATGPAKPNLMEMLKSGQVSHNSRPSMSTATATATTSSNSNLFGMLSPTTTQPTYTNQNQTSIFGGATSPPMRPTTMSPTSPPVRTNTIPAMAPTASASAALGATKPKQSGNFDDLWSMSLGSSTTGSKPAGSGTSATKSIKDLEKEKAQAGIWGSGLQPQPQQQRPGGGAMGGAGGFGNFGGGLFGGSGAASSSSASAGGADDLLL</sequence>
<accession>A0A0C3FEK6</accession>
<feature type="domain" description="ENTH" evidence="2">
    <location>
        <begin position="28"/>
        <end position="161"/>
    </location>
</feature>
<dbReference type="Pfam" id="PF01417">
    <property type="entry name" value="ENTH"/>
    <property type="match status" value="1"/>
</dbReference>
<dbReference type="GO" id="GO:0006897">
    <property type="term" value="P:endocytosis"/>
    <property type="evidence" value="ECO:0007669"/>
    <property type="project" value="TreeGrafter"/>
</dbReference>
<reference evidence="4" key="2">
    <citation type="submission" date="2015-01" db="EMBL/GenBank/DDBJ databases">
        <title>Evolutionary Origins and Diversification of the Mycorrhizal Mutualists.</title>
        <authorList>
            <consortium name="DOE Joint Genome Institute"/>
            <consortium name="Mycorrhizal Genomics Consortium"/>
            <person name="Kohler A."/>
            <person name="Kuo A."/>
            <person name="Nagy L.G."/>
            <person name="Floudas D."/>
            <person name="Copeland A."/>
            <person name="Barry K.W."/>
            <person name="Cichocki N."/>
            <person name="Veneault-Fourrey C."/>
            <person name="LaButti K."/>
            <person name="Lindquist E.A."/>
            <person name="Lipzen A."/>
            <person name="Lundell T."/>
            <person name="Morin E."/>
            <person name="Murat C."/>
            <person name="Riley R."/>
            <person name="Ohm R."/>
            <person name="Sun H."/>
            <person name="Tunlid A."/>
            <person name="Henrissat B."/>
            <person name="Grigoriev I.V."/>
            <person name="Hibbett D.S."/>
            <person name="Martin F."/>
        </authorList>
    </citation>
    <scope>NUCLEOTIDE SEQUENCE [LARGE SCALE GENOMIC DNA]</scope>
    <source>
        <strain evidence="4">F 1598</strain>
    </source>
</reference>
<dbReference type="AlphaFoldDB" id="A0A0C3FEK6"/>
<feature type="compositionally biased region" description="Gly residues" evidence="1">
    <location>
        <begin position="520"/>
        <end position="530"/>
    </location>
</feature>
<dbReference type="GO" id="GO:0005886">
    <property type="term" value="C:plasma membrane"/>
    <property type="evidence" value="ECO:0007669"/>
    <property type="project" value="TreeGrafter"/>
</dbReference>
<dbReference type="GO" id="GO:0030125">
    <property type="term" value="C:clathrin vesicle coat"/>
    <property type="evidence" value="ECO:0007669"/>
    <property type="project" value="TreeGrafter"/>
</dbReference>
<organism evidence="3 4">
    <name type="scientific">Piloderma croceum (strain F 1598)</name>
    <dbReference type="NCBI Taxonomy" id="765440"/>
    <lineage>
        <taxon>Eukaryota</taxon>
        <taxon>Fungi</taxon>
        <taxon>Dikarya</taxon>
        <taxon>Basidiomycota</taxon>
        <taxon>Agaricomycotina</taxon>
        <taxon>Agaricomycetes</taxon>
        <taxon>Agaricomycetidae</taxon>
        <taxon>Atheliales</taxon>
        <taxon>Atheliaceae</taxon>
        <taxon>Piloderma</taxon>
    </lineage>
</organism>
<feature type="compositionally biased region" description="Polar residues" evidence="1">
    <location>
        <begin position="473"/>
        <end position="492"/>
    </location>
</feature>
<dbReference type="OrthoDB" id="4033880at2759"/>
<dbReference type="STRING" id="765440.A0A0C3FEK6"/>
<dbReference type="GO" id="GO:0005829">
    <property type="term" value="C:cytosol"/>
    <property type="evidence" value="ECO:0007669"/>
    <property type="project" value="GOC"/>
</dbReference>
<dbReference type="InterPro" id="IPR013809">
    <property type="entry name" value="ENTH"/>
</dbReference>
<dbReference type="GO" id="GO:0030276">
    <property type="term" value="F:clathrin binding"/>
    <property type="evidence" value="ECO:0007669"/>
    <property type="project" value="TreeGrafter"/>
</dbReference>
<feature type="compositionally biased region" description="Low complexity" evidence="1">
    <location>
        <begin position="401"/>
        <end position="414"/>
    </location>
</feature>
<dbReference type="Proteomes" id="UP000054166">
    <property type="component" value="Unassembled WGS sequence"/>
</dbReference>
<feature type="region of interest" description="Disordered" evidence="1">
    <location>
        <begin position="207"/>
        <end position="292"/>
    </location>
</feature>